<evidence type="ECO:0000256" key="5">
    <source>
        <dbReference type="ARBA" id="ARBA00039478"/>
    </source>
</evidence>
<proteinExistence type="predicted"/>
<feature type="binding site" evidence="7">
    <location>
        <position position="56"/>
    </location>
    <ligand>
        <name>Mg(2+)</name>
        <dbReference type="ChEBI" id="CHEBI:18420"/>
    </ligand>
</feature>
<evidence type="ECO:0000256" key="4">
    <source>
        <dbReference type="ARBA" id="ARBA00038765"/>
    </source>
</evidence>
<dbReference type="PROSITE" id="PS51419">
    <property type="entry name" value="RAB"/>
    <property type="match status" value="1"/>
</dbReference>
<feature type="binding site" evidence="7">
    <location>
        <position position="31"/>
    </location>
    <ligand>
        <name>Mg(2+)</name>
        <dbReference type="ChEBI" id="CHEBI:18420"/>
    </ligand>
</feature>
<evidence type="ECO:0000256" key="2">
    <source>
        <dbReference type="ARBA" id="ARBA00023134"/>
    </source>
</evidence>
<feature type="binding site" evidence="6">
    <location>
        <begin position="134"/>
        <end position="137"/>
    </location>
    <ligand>
        <name>GTP</name>
        <dbReference type="ChEBI" id="CHEBI:37565"/>
    </ligand>
</feature>
<feature type="binding site" evidence="6">
    <location>
        <position position="78"/>
    </location>
    <ligand>
        <name>GTP</name>
        <dbReference type="ChEBI" id="CHEBI:37565"/>
    </ligand>
</feature>
<keyword evidence="1 6" id="KW-0547">Nucleotide-binding</keyword>
<accession>A0AA36CZ82</accession>
<keyword evidence="7" id="KW-0460">Magnesium</keyword>
<dbReference type="SMART" id="SM00178">
    <property type="entry name" value="SAR"/>
    <property type="match status" value="1"/>
</dbReference>
<dbReference type="GO" id="GO:0003924">
    <property type="term" value="F:GTPase activity"/>
    <property type="evidence" value="ECO:0007669"/>
    <property type="project" value="InterPro"/>
</dbReference>
<sequence length="193" mass="21647">MYTLSVGLYEQFFAKQDYFVVIIGLDNAGKTTLLEQIKAKFIRDYGMLNPSKITSTIGMNVGKVEVGQVRLNFWDLGGQEDLRELWGTYYAEASGVIFVVDGTRRDLFGTVASCFSEAMKSEFVQRIPVLVAVNKSELDGAVSANEVRQLLSDDEHCSDLAVLPVSALEGHNIDRCVRWLVRSLQQTDRRLEL</sequence>
<name>A0AA36CZ82_9BILA</name>
<dbReference type="Pfam" id="PF00025">
    <property type="entry name" value="Arf"/>
    <property type="match status" value="1"/>
</dbReference>
<dbReference type="InterPro" id="IPR027417">
    <property type="entry name" value="P-loop_NTPase"/>
</dbReference>
<dbReference type="NCBIfam" id="TIGR00231">
    <property type="entry name" value="small_GTP"/>
    <property type="match status" value="1"/>
</dbReference>
<keyword evidence="2 6" id="KW-0342">GTP-binding</keyword>
<dbReference type="InterPro" id="IPR005225">
    <property type="entry name" value="Small_GTP-bd"/>
</dbReference>
<protein>
    <recommendedName>
        <fullName evidence="5">ADP-ribosylation factor-related protein 1</fullName>
    </recommendedName>
</protein>
<dbReference type="GO" id="GO:0005525">
    <property type="term" value="F:GTP binding"/>
    <property type="evidence" value="ECO:0007669"/>
    <property type="project" value="UniProtKB-KW"/>
</dbReference>
<keyword evidence="7" id="KW-0479">Metal-binding</keyword>
<dbReference type="PANTHER" id="PTHR45909:SF1">
    <property type="entry name" value="ADP-RIBOSYLATION FACTOR-RELATED PROTEIN 1"/>
    <property type="match status" value="1"/>
</dbReference>
<dbReference type="SMART" id="SM00177">
    <property type="entry name" value="ARF"/>
    <property type="match status" value="1"/>
</dbReference>
<dbReference type="SUPFAM" id="SSF52540">
    <property type="entry name" value="P-loop containing nucleoside triphosphate hydrolases"/>
    <property type="match status" value="1"/>
</dbReference>
<dbReference type="GO" id="GO:0046872">
    <property type="term" value="F:metal ion binding"/>
    <property type="evidence" value="ECO:0007669"/>
    <property type="project" value="UniProtKB-KW"/>
</dbReference>
<gene>
    <name evidence="8" type="ORF">MSPICULIGERA_LOCUS16370</name>
</gene>
<keyword evidence="9" id="KW-1185">Reference proteome</keyword>
<dbReference type="GO" id="GO:0005794">
    <property type="term" value="C:Golgi apparatus"/>
    <property type="evidence" value="ECO:0007669"/>
    <property type="project" value="TreeGrafter"/>
</dbReference>
<evidence type="ECO:0000256" key="7">
    <source>
        <dbReference type="PIRSR" id="PIRSR606689-2"/>
    </source>
</evidence>
<organism evidence="8 9">
    <name type="scientific">Mesorhabditis spiculigera</name>
    <dbReference type="NCBI Taxonomy" id="96644"/>
    <lineage>
        <taxon>Eukaryota</taxon>
        <taxon>Metazoa</taxon>
        <taxon>Ecdysozoa</taxon>
        <taxon>Nematoda</taxon>
        <taxon>Chromadorea</taxon>
        <taxon>Rhabditida</taxon>
        <taxon>Rhabditina</taxon>
        <taxon>Rhabditomorpha</taxon>
        <taxon>Rhabditoidea</taxon>
        <taxon>Rhabditidae</taxon>
        <taxon>Mesorhabditinae</taxon>
        <taxon>Mesorhabditis</taxon>
    </lineage>
</organism>
<comment type="caution">
    <text evidence="8">The sequence shown here is derived from an EMBL/GenBank/DDBJ whole genome shotgun (WGS) entry which is preliminary data.</text>
</comment>
<dbReference type="InterPro" id="IPR006689">
    <property type="entry name" value="Small_GTPase_ARF/SAR"/>
</dbReference>
<comment type="function">
    <text evidence="3">Trans-Golgi-associated GTPase that regulates protein sorting. Controls the targeting of ARL1 and its effector to the trans-Golgi. Required for the lipidation of chylomicrons in the intestine and required for VLDL lipidation in the liver.</text>
</comment>
<feature type="non-terminal residue" evidence="8">
    <location>
        <position position="193"/>
    </location>
</feature>
<evidence type="ECO:0000313" key="9">
    <source>
        <dbReference type="Proteomes" id="UP001177023"/>
    </source>
</evidence>
<dbReference type="AlphaFoldDB" id="A0AA36CZ82"/>
<dbReference type="Gene3D" id="3.40.50.300">
    <property type="entry name" value="P-loop containing nucleotide triphosphate hydrolases"/>
    <property type="match status" value="1"/>
</dbReference>
<dbReference type="EMBL" id="CATQJA010002653">
    <property type="protein sequence ID" value="CAJ0578107.1"/>
    <property type="molecule type" value="Genomic_DNA"/>
</dbReference>
<dbReference type="PROSITE" id="PS51417">
    <property type="entry name" value="ARF"/>
    <property type="match status" value="1"/>
</dbReference>
<evidence type="ECO:0000313" key="8">
    <source>
        <dbReference type="EMBL" id="CAJ0578107.1"/>
    </source>
</evidence>
<reference evidence="8" key="1">
    <citation type="submission" date="2023-06" db="EMBL/GenBank/DDBJ databases">
        <authorList>
            <person name="Delattre M."/>
        </authorList>
    </citation>
    <scope>NUCLEOTIDE SEQUENCE</scope>
    <source>
        <strain evidence="8">AF72</strain>
    </source>
</reference>
<dbReference type="Proteomes" id="UP001177023">
    <property type="component" value="Unassembled WGS sequence"/>
</dbReference>
<evidence type="ECO:0000256" key="3">
    <source>
        <dbReference type="ARBA" id="ARBA00037377"/>
    </source>
</evidence>
<feature type="binding site" evidence="6">
    <location>
        <begin position="24"/>
        <end position="31"/>
    </location>
    <ligand>
        <name>GTP</name>
        <dbReference type="ChEBI" id="CHEBI:37565"/>
    </ligand>
</feature>
<dbReference type="GO" id="GO:0034067">
    <property type="term" value="P:protein localization to Golgi apparatus"/>
    <property type="evidence" value="ECO:0007669"/>
    <property type="project" value="TreeGrafter"/>
</dbReference>
<dbReference type="PRINTS" id="PR00449">
    <property type="entry name" value="RASTRNSFRMNG"/>
</dbReference>
<dbReference type="PANTHER" id="PTHR45909">
    <property type="entry name" value="ADP-RIBOSYLATION FACTOR-RELATED PROTEIN 1"/>
    <property type="match status" value="1"/>
</dbReference>
<dbReference type="GO" id="GO:0043001">
    <property type="term" value="P:Golgi to plasma membrane protein transport"/>
    <property type="evidence" value="ECO:0007669"/>
    <property type="project" value="TreeGrafter"/>
</dbReference>
<evidence type="ECO:0000256" key="1">
    <source>
        <dbReference type="ARBA" id="ARBA00022741"/>
    </source>
</evidence>
<comment type="subunit">
    <text evidence="4">Interacts with SYS1.</text>
</comment>
<evidence type="ECO:0000256" key="6">
    <source>
        <dbReference type="PIRSR" id="PIRSR606689-1"/>
    </source>
</evidence>
<dbReference type="InterPro" id="IPR024156">
    <property type="entry name" value="Small_GTPase_ARF"/>
</dbReference>
<dbReference type="GO" id="GO:0006886">
    <property type="term" value="P:intracellular protein transport"/>
    <property type="evidence" value="ECO:0007669"/>
    <property type="project" value="TreeGrafter"/>
</dbReference>
<dbReference type="SMART" id="SM00175">
    <property type="entry name" value="RAB"/>
    <property type="match status" value="1"/>
</dbReference>